<name>A0A1J4KML0_9EUKA</name>
<dbReference type="Proteomes" id="UP000179807">
    <property type="component" value="Unassembled WGS sequence"/>
</dbReference>
<dbReference type="SMART" id="SM00173">
    <property type="entry name" value="RAS"/>
    <property type="match status" value="1"/>
</dbReference>
<accession>A0A1J4KML0</accession>
<dbReference type="SUPFAM" id="SSF52540">
    <property type="entry name" value="P-loop containing nucleoside triphosphate hydrolases"/>
    <property type="match status" value="1"/>
</dbReference>
<dbReference type="PANTHER" id="PTHR47978">
    <property type="match status" value="1"/>
</dbReference>
<dbReference type="GO" id="GO:0005525">
    <property type="term" value="F:GTP binding"/>
    <property type="evidence" value="ECO:0007669"/>
    <property type="project" value="InterPro"/>
</dbReference>
<evidence type="ECO:0000313" key="3">
    <source>
        <dbReference type="Proteomes" id="UP000179807"/>
    </source>
</evidence>
<dbReference type="AlphaFoldDB" id="A0A1J4KML0"/>
<dbReference type="InterPro" id="IPR027417">
    <property type="entry name" value="P-loop_NTPase"/>
</dbReference>
<gene>
    <name evidence="2" type="primary">Rab24</name>
    <name evidence="2" type="ORF">TRFO_19606</name>
</gene>
<comment type="caution">
    <text evidence="2">The sequence shown here is derived from an EMBL/GenBank/DDBJ whole genome shotgun (WGS) entry which is preliminary data.</text>
</comment>
<dbReference type="NCBIfam" id="TIGR00231">
    <property type="entry name" value="small_GTP"/>
    <property type="match status" value="1"/>
</dbReference>
<dbReference type="InterPro" id="IPR005225">
    <property type="entry name" value="Small_GTP-bd"/>
</dbReference>
<dbReference type="FunFam" id="3.40.50.300:FF:001204">
    <property type="entry name" value="Small GTP-binding protein, putative"/>
    <property type="match status" value="1"/>
</dbReference>
<dbReference type="GO" id="GO:0003924">
    <property type="term" value="F:GTPase activity"/>
    <property type="evidence" value="ECO:0007669"/>
    <property type="project" value="InterPro"/>
</dbReference>
<protein>
    <submittedName>
        <fullName evidence="2">Ras-related protein Rab-24</fullName>
    </submittedName>
</protein>
<evidence type="ECO:0000256" key="1">
    <source>
        <dbReference type="ARBA" id="ARBA00022741"/>
    </source>
</evidence>
<keyword evidence="1" id="KW-0547">Nucleotide-binding</keyword>
<dbReference type="CDD" id="cd00154">
    <property type="entry name" value="Rab"/>
    <property type="match status" value="1"/>
</dbReference>
<dbReference type="PRINTS" id="PR00449">
    <property type="entry name" value="RASTRNSFRMNG"/>
</dbReference>
<keyword evidence="3" id="KW-1185">Reference proteome</keyword>
<proteinExistence type="predicted"/>
<dbReference type="SMART" id="SM00175">
    <property type="entry name" value="RAB"/>
    <property type="match status" value="1"/>
</dbReference>
<dbReference type="RefSeq" id="XP_068364062.1">
    <property type="nucleotide sequence ID" value="XM_068500894.1"/>
</dbReference>
<dbReference type="EMBL" id="MLAK01000598">
    <property type="protein sequence ID" value="OHT10926.1"/>
    <property type="molecule type" value="Genomic_DNA"/>
</dbReference>
<sequence>MTTQHSASQASIKLIIVGTSGVGKTSLIASFFHRKFDINPNQTVAPAFCGANIQIDNNMTVDLQIWDTAGQEQYQSISQMFYRDAKVAFVCYERANEEYVTQWVSRVRNNVPECNIILITTKSDTLTQDEVIEEKVNSKKIADIVQASSHFVTSAKTGESVQEAFHAAAKYAKGGPQHETRMQKLDLDQENNKNSCC</sequence>
<reference evidence="2" key="1">
    <citation type="submission" date="2016-10" db="EMBL/GenBank/DDBJ databases">
        <authorList>
            <person name="Benchimol M."/>
            <person name="Almeida L.G."/>
            <person name="Vasconcelos A.T."/>
            <person name="Perreira-Neves A."/>
            <person name="Rosa I.A."/>
            <person name="Tasca T."/>
            <person name="Bogo M.R."/>
            <person name="de Souza W."/>
        </authorList>
    </citation>
    <scope>NUCLEOTIDE SEQUENCE [LARGE SCALE GENOMIC DNA]</scope>
    <source>
        <strain evidence="2">K</strain>
    </source>
</reference>
<organism evidence="2 3">
    <name type="scientific">Tritrichomonas foetus</name>
    <dbReference type="NCBI Taxonomy" id="1144522"/>
    <lineage>
        <taxon>Eukaryota</taxon>
        <taxon>Metamonada</taxon>
        <taxon>Parabasalia</taxon>
        <taxon>Tritrichomonadida</taxon>
        <taxon>Tritrichomonadidae</taxon>
        <taxon>Tritrichomonas</taxon>
    </lineage>
</organism>
<dbReference type="GeneID" id="94835598"/>
<dbReference type="SMART" id="SM00174">
    <property type="entry name" value="RHO"/>
    <property type="match status" value="1"/>
</dbReference>
<dbReference type="Pfam" id="PF00071">
    <property type="entry name" value="Ras"/>
    <property type="match status" value="1"/>
</dbReference>
<evidence type="ECO:0000313" key="2">
    <source>
        <dbReference type="EMBL" id="OHT10926.1"/>
    </source>
</evidence>
<dbReference type="VEuPathDB" id="TrichDB:TRFO_19606"/>
<dbReference type="Gene3D" id="3.40.50.300">
    <property type="entry name" value="P-loop containing nucleotide triphosphate hydrolases"/>
    <property type="match status" value="1"/>
</dbReference>
<dbReference type="PROSITE" id="PS51419">
    <property type="entry name" value="RAB"/>
    <property type="match status" value="1"/>
</dbReference>
<dbReference type="InterPro" id="IPR001806">
    <property type="entry name" value="Small_GTPase"/>
</dbReference>